<dbReference type="GO" id="GO:0042162">
    <property type="term" value="F:telomeric DNA binding"/>
    <property type="evidence" value="ECO:0007669"/>
    <property type="project" value="TreeGrafter"/>
</dbReference>
<evidence type="ECO:0000259" key="12">
    <source>
        <dbReference type="Pfam" id="PF16589"/>
    </source>
</evidence>
<evidence type="ECO:0000256" key="9">
    <source>
        <dbReference type="SAM" id="MobiDB-lite"/>
    </source>
</evidence>
<dbReference type="InterPro" id="IPR039595">
    <property type="entry name" value="TE2IP/Rap1"/>
</dbReference>
<dbReference type="InterPro" id="IPR038104">
    <property type="entry name" value="Rap1_C_sf"/>
</dbReference>
<feature type="compositionally biased region" description="Low complexity" evidence="9">
    <location>
        <begin position="478"/>
        <end position="490"/>
    </location>
</feature>
<dbReference type="InterPro" id="IPR001357">
    <property type="entry name" value="BRCT_dom"/>
</dbReference>
<dbReference type="OrthoDB" id="435460at2759"/>
<dbReference type="Proteomes" id="UP000223968">
    <property type="component" value="Unassembled WGS sequence"/>
</dbReference>
<reference evidence="13 14" key="1">
    <citation type="submission" date="2017-10" db="EMBL/GenBank/DDBJ databases">
        <title>Comparative genomics in systemic dimorphic fungi from Ajellomycetaceae.</title>
        <authorList>
            <person name="Munoz J.F."/>
            <person name="Mcewen J.G."/>
            <person name="Clay O.K."/>
            <person name="Cuomo C.A."/>
        </authorList>
    </citation>
    <scope>NUCLEOTIDE SEQUENCE [LARGE SCALE GENOMIC DNA]</scope>
    <source>
        <strain evidence="13 14">UAMH5409</strain>
    </source>
</reference>
<keyword evidence="3 8" id="KW-0779">Telomere</keyword>
<keyword evidence="2 8" id="KW-0158">Chromosome</keyword>
<evidence type="ECO:0000256" key="4">
    <source>
        <dbReference type="ARBA" id="ARBA00023015"/>
    </source>
</evidence>
<feature type="domain" description="TERF2-interacting telomeric protein 1 Myb" evidence="10">
    <location>
        <begin position="119"/>
        <end position="176"/>
    </location>
</feature>
<feature type="domain" description="TRF2-interacting telomeric protein/Rap1 C-terminal" evidence="11">
    <location>
        <begin position="515"/>
        <end position="589"/>
    </location>
</feature>
<dbReference type="AlphaFoldDB" id="A0A2B7XVV1"/>
<feature type="compositionally biased region" description="Low complexity" evidence="9">
    <location>
        <begin position="383"/>
        <end position="396"/>
    </location>
</feature>
<feature type="compositionally biased region" description="Low complexity" evidence="9">
    <location>
        <begin position="185"/>
        <end position="194"/>
    </location>
</feature>
<organism evidence="13 14">
    <name type="scientific">Helicocarpus griseus UAMH5409</name>
    <dbReference type="NCBI Taxonomy" id="1447875"/>
    <lineage>
        <taxon>Eukaryota</taxon>
        <taxon>Fungi</taxon>
        <taxon>Dikarya</taxon>
        <taxon>Ascomycota</taxon>
        <taxon>Pezizomycotina</taxon>
        <taxon>Eurotiomycetes</taxon>
        <taxon>Eurotiomycetidae</taxon>
        <taxon>Onygenales</taxon>
        <taxon>Ajellomycetaceae</taxon>
        <taxon>Helicocarpus</taxon>
    </lineage>
</organism>
<dbReference type="PANTHER" id="PTHR16466:SF6">
    <property type="entry name" value="TELOMERIC REPEAT-BINDING FACTOR 2-INTERACTING PROTEIN 1"/>
    <property type="match status" value="1"/>
</dbReference>
<dbReference type="Pfam" id="PF16589">
    <property type="entry name" value="BRCT_2"/>
    <property type="match status" value="1"/>
</dbReference>
<proteinExistence type="inferred from homology"/>
<evidence type="ECO:0000256" key="5">
    <source>
        <dbReference type="ARBA" id="ARBA00023159"/>
    </source>
</evidence>
<dbReference type="InterPro" id="IPR015010">
    <property type="entry name" value="TERF2IP_Myb"/>
</dbReference>
<feature type="region of interest" description="Disordered" evidence="9">
    <location>
        <begin position="279"/>
        <end position="496"/>
    </location>
</feature>
<accession>A0A2B7XVV1</accession>
<feature type="compositionally biased region" description="Basic and acidic residues" evidence="9">
    <location>
        <begin position="279"/>
        <end position="289"/>
    </location>
</feature>
<protein>
    <recommendedName>
        <fullName evidence="8">DNA-binding protein RAP1</fullName>
    </recommendedName>
</protein>
<feature type="compositionally biased region" description="Polar residues" evidence="9">
    <location>
        <begin position="406"/>
        <end position="443"/>
    </location>
</feature>
<evidence type="ECO:0000259" key="11">
    <source>
        <dbReference type="Pfam" id="PF11626"/>
    </source>
</evidence>
<evidence type="ECO:0000256" key="1">
    <source>
        <dbReference type="ARBA" id="ARBA00010467"/>
    </source>
</evidence>
<comment type="caution">
    <text evidence="13">The sequence shown here is derived from an EMBL/GenBank/DDBJ whole genome shotgun (WGS) entry which is preliminary data.</text>
</comment>
<evidence type="ECO:0000256" key="8">
    <source>
        <dbReference type="RuleBase" id="RU367107"/>
    </source>
</evidence>
<dbReference type="GO" id="GO:0031848">
    <property type="term" value="P:protection from non-homologous end joining at telomere"/>
    <property type="evidence" value="ECO:0007669"/>
    <property type="project" value="TreeGrafter"/>
</dbReference>
<feature type="compositionally biased region" description="Basic and acidic residues" evidence="9">
    <location>
        <begin position="197"/>
        <end position="212"/>
    </location>
</feature>
<comment type="subunit">
    <text evidence="8">Homodimer.</text>
</comment>
<comment type="function">
    <text evidence="8">Involved in the regulation of telomere length, clustering and has a specific role in telomere position effect (TPE).</text>
</comment>
<feature type="domain" description="BRCT" evidence="12">
    <location>
        <begin position="20"/>
        <end position="94"/>
    </location>
</feature>
<dbReference type="STRING" id="1447875.A0A2B7XVV1"/>
<comment type="similarity">
    <text evidence="1 8">Belongs to the RAP1 family.</text>
</comment>
<dbReference type="InterPro" id="IPR021661">
    <property type="entry name" value="Rap1_C"/>
</dbReference>
<name>A0A2B7XVV1_9EURO</name>
<evidence type="ECO:0000256" key="2">
    <source>
        <dbReference type="ARBA" id="ARBA00022454"/>
    </source>
</evidence>
<keyword evidence="14" id="KW-1185">Reference proteome</keyword>
<dbReference type="EMBL" id="PDNB01000047">
    <property type="protein sequence ID" value="PGH13326.1"/>
    <property type="molecule type" value="Genomic_DNA"/>
</dbReference>
<keyword evidence="4" id="KW-0805">Transcription regulation</keyword>
<dbReference type="Pfam" id="PF11626">
    <property type="entry name" value="Rap1_C"/>
    <property type="match status" value="1"/>
</dbReference>
<dbReference type="InterPro" id="IPR009057">
    <property type="entry name" value="Homeodomain-like_sf"/>
</dbReference>
<dbReference type="SUPFAM" id="SSF46689">
    <property type="entry name" value="Homeodomain-like"/>
    <property type="match status" value="1"/>
</dbReference>
<dbReference type="GO" id="GO:0010833">
    <property type="term" value="P:telomere maintenance via telomere lengthening"/>
    <property type="evidence" value="ECO:0007669"/>
    <property type="project" value="UniProtKB-UniRule"/>
</dbReference>
<feature type="region of interest" description="Disordered" evidence="9">
    <location>
        <begin position="172"/>
        <end position="225"/>
    </location>
</feature>
<sequence length="616" mass="69462">MAGSTVVYTDVSNPNNVSGDLFKDMKFWLSKTVPSRSWMKQIIEANGGKVVFLEKDADVLLVDHMKPNNPPGSTSFQYVEKSIRNGSLENIEDHRAGPPSDYIRPVGSAMRQKGHRTTFTPEDDQTLYDWVKPFEENGGRFRGNKIYQQLAEKYPHHTYQSWRDHYLKKVRDRPRPVTPERQRSRAAAASEPARGPSNEEHAQPEEPEDTSRMQRSRSNKTKYEKFTAEEKEDLLKVVKYILNINPGKEDEAWAEYAKDTGKSATEWKSFFRDVVLPEYKAEKSKEGSRHRALQAPHRETIATSSTSLEMKRIEPPRTDRGGSFRRPSVPNQQPPSPHTHQEVNGNGKRPRTSTDSSPIRRESASFQSRKRRIAEPAPQETVSPSAASGRSRIRASMPRSTHSRHPSSTLETPSKSKPSTSHNNKPTPTSRAVSATNSDQFETAPQPEGALQSHYQTPPQVLDRRNEFNNSPTPRPTPARAAPTSKPPAKTKAKTADERLAEWFHSKTEGPNACSRDQAFEAMDCTTMIPDLAEIVLEHFARGEGIPSDARGVWTKEDDERLQAADSRGVEALLKKHGNELFNMRFDYLLTRENALEQRNGEQSGTEEHQACCADS</sequence>
<evidence type="ECO:0000256" key="3">
    <source>
        <dbReference type="ARBA" id="ARBA00022895"/>
    </source>
</evidence>
<dbReference type="GO" id="GO:0070187">
    <property type="term" value="C:shelterin complex"/>
    <property type="evidence" value="ECO:0007669"/>
    <property type="project" value="TreeGrafter"/>
</dbReference>
<keyword evidence="6" id="KW-0804">Transcription</keyword>
<comment type="subcellular location">
    <subcellularLocation>
        <location evidence="8">Nucleus</location>
    </subcellularLocation>
    <subcellularLocation>
        <location evidence="8">Chromosome</location>
        <location evidence="8">Telomere</location>
    </subcellularLocation>
</comment>
<keyword evidence="7 8" id="KW-0539">Nucleus</keyword>
<dbReference type="Gene3D" id="1.10.10.60">
    <property type="entry name" value="Homeodomain-like"/>
    <property type="match status" value="1"/>
</dbReference>
<dbReference type="PANTHER" id="PTHR16466">
    <property type="entry name" value="TELOMERE REPEAT-BINDING FACTOR 2-INTERACTING PROTEIN 1"/>
    <property type="match status" value="1"/>
</dbReference>
<evidence type="ECO:0000313" key="13">
    <source>
        <dbReference type="EMBL" id="PGH13326.1"/>
    </source>
</evidence>
<evidence type="ECO:0000313" key="14">
    <source>
        <dbReference type="Proteomes" id="UP000223968"/>
    </source>
</evidence>
<evidence type="ECO:0000256" key="7">
    <source>
        <dbReference type="ARBA" id="ARBA00023242"/>
    </source>
</evidence>
<feature type="compositionally biased region" description="Basic and acidic residues" evidence="9">
    <location>
        <begin position="309"/>
        <end position="322"/>
    </location>
</feature>
<dbReference type="CDD" id="cd11655">
    <property type="entry name" value="rap1_myb-like"/>
    <property type="match status" value="1"/>
</dbReference>
<keyword evidence="5" id="KW-0010">Activator</keyword>
<feature type="compositionally biased region" description="Basic and acidic residues" evidence="9">
    <location>
        <begin position="172"/>
        <end position="183"/>
    </location>
</feature>
<dbReference type="CDD" id="cd11653">
    <property type="entry name" value="rap1_RCT"/>
    <property type="match status" value="1"/>
</dbReference>
<gene>
    <name evidence="13" type="ORF">AJ79_03743</name>
</gene>
<dbReference type="Gene3D" id="1.10.10.2170">
    <property type="match status" value="1"/>
</dbReference>
<evidence type="ECO:0000259" key="10">
    <source>
        <dbReference type="Pfam" id="PF08914"/>
    </source>
</evidence>
<evidence type="ECO:0000256" key="6">
    <source>
        <dbReference type="ARBA" id="ARBA00023163"/>
    </source>
</evidence>
<dbReference type="Pfam" id="PF08914">
    <property type="entry name" value="Myb_Rap1"/>
    <property type="match status" value="1"/>
</dbReference>